<protein>
    <recommendedName>
        <fullName evidence="7">Major facilitator superfamily (MFS) profile domain-containing protein</fullName>
    </recommendedName>
</protein>
<evidence type="ECO:0000256" key="5">
    <source>
        <dbReference type="ARBA" id="ARBA00023136"/>
    </source>
</evidence>
<keyword evidence="4 6" id="KW-1133">Transmembrane helix</keyword>
<keyword evidence="2" id="KW-0813">Transport</keyword>
<feature type="transmembrane region" description="Helical" evidence="6">
    <location>
        <begin position="299"/>
        <end position="321"/>
    </location>
</feature>
<evidence type="ECO:0000256" key="1">
    <source>
        <dbReference type="ARBA" id="ARBA00004651"/>
    </source>
</evidence>
<feature type="transmembrane region" description="Helical" evidence="6">
    <location>
        <begin position="47"/>
        <end position="65"/>
    </location>
</feature>
<dbReference type="InterPro" id="IPR020846">
    <property type="entry name" value="MFS_dom"/>
</dbReference>
<reference evidence="8 9" key="1">
    <citation type="submission" date="2014-06" db="EMBL/GenBank/DDBJ databases">
        <title>Draft genome sequence of Bacillus gaemokensis JCM 15801 (MCCC 1A00707).</title>
        <authorList>
            <person name="Lai Q."/>
            <person name="Liu Y."/>
            <person name="Shao Z."/>
        </authorList>
    </citation>
    <scope>NUCLEOTIDE SEQUENCE [LARGE SCALE GENOMIC DNA]</scope>
    <source>
        <strain evidence="8 9">JCM 15801</strain>
    </source>
</reference>
<evidence type="ECO:0000313" key="8">
    <source>
        <dbReference type="EMBL" id="KEK23120.1"/>
    </source>
</evidence>
<feature type="transmembrane region" description="Helical" evidence="6">
    <location>
        <begin position="106"/>
        <end position="124"/>
    </location>
</feature>
<comment type="caution">
    <text evidence="8">The sequence shown here is derived from an EMBL/GenBank/DDBJ whole genome shotgun (WGS) entry which is preliminary data.</text>
</comment>
<dbReference type="Proteomes" id="UP000027778">
    <property type="component" value="Unassembled WGS sequence"/>
</dbReference>
<dbReference type="Pfam" id="PF07690">
    <property type="entry name" value="MFS_1"/>
    <property type="match status" value="1"/>
</dbReference>
<feature type="domain" description="Major facilitator superfamily (MFS) profile" evidence="7">
    <location>
        <begin position="10"/>
        <end position="386"/>
    </location>
</feature>
<keyword evidence="3 6" id="KW-0812">Transmembrane</keyword>
<dbReference type="Gene3D" id="1.20.1250.20">
    <property type="entry name" value="MFS general substrate transporter like domains"/>
    <property type="match status" value="2"/>
</dbReference>
<dbReference type="SUPFAM" id="SSF103473">
    <property type="entry name" value="MFS general substrate transporter"/>
    <property type="match status" value="1"/>
</dbReference>
<comment type="subcellular location">
    <subcellularLocation>
        <location evidence="1">Cell membrane</location>
        <topology evidence="1">Multi-pass membrane protein</topology>
    </subcellularLocation>
</comment>
<feature type="transmembrane region" description="Helical" evidence="6">
    <location>
        <begin position="273"/>
        <end position="293"/>
    </location>
</feature>
<evidence type="ECO:0000256" key="6">
    <source>
        <dbReference type="SAM" id="Phobius"/>
    </source>
</evidence>
<dbReference type="STRING" id="574375.AZF08_23275"/>
<dbReference type="EMBL" id="JOTM01000020">
    <property type="protein sequence ID" value="KEK23120.1"/>
    <property type="molecule type" value="Genomic_DNA"/>
</dbReference>
<evidence type="ECO:0000313" key="9">
    <source>
        <dbReference type="Proteomes" id="UP000027778"/>
    </source>
</evidence>
<dbReference type="eggNOG" id="COG2814">
    <property type="taxonomic scope" value="Bacteria"/>
</dbReference>
<dbReference type="PANTHER" id="PTHR23531">
    <property type="entry name" value="QUINOLENE RESISTANCE PROTEIN NORA"/>
    <property type="match status" value="1"/>
</dbReference>
<feature type="transmembrane region" description="Helical" evidence="6">
    <location>
        <begin position="333"/>
        <end position="354"/>
    </location>
</feature>
<dbReference type="GO" id="GO:0022857">
    <property type="term" value="F:transmembrane transporter activity"/>
    <property type="evidence" value="ECO:0007669"/>
    <property type="project" value="InterPro"/>
</dbReference>
<dbReference type="InterPro" id="IPR036259">
    <property type="entry name" value="MFS_trans_sf"/>
</dbReference>
<evidence type="ECO:0000259" key="7">
    <source>
        <dbReference type="PROSITE" id="PS50850"/>
    </source>
</evidence>
<dbReference type="InterPro" id="IPR052714">
    <property type="entry name" value="MFS_Exporter"/>
</dbReference>
<dbReference type="InterPro" id="IPR005829">
    <property type="entry name" value="Sugar_transporter_CS"/>
</dbReference>
<evidence type="ECO:0000256" key="4">
    <source>
        <dbReference type="ARBA" id="ARBA00022989"/>
    </source>
</evidence>
<feature type="transmembrane region" description="Helical" evidence="6">
    <location>
        <begin position="163"/>
        <end position="184"/>
    </location>
</feature>
<organism evidence="8 9">
    <name type="scientific">Bacillus gaemokensis</name>
    <dbReference type="NCBI Taxonomy" id="574375"/>
    <lineage>
        <taxon>Bacteria</taxon>
        <taxon>Bacillati</taxon>
        <taxon>Bacillota</taxon>
        <taxon>Bacilli</taxon>
        <taxon>Bacillales</taxon>
        <taxon>Bacillaceae</taxon>
        <taxon>Bacillus</taxon>
        <taxon>Bacillus cereus group</taxon>
    </lineage>
</organism>
<sequence>MLRKKLWTKSFIFLSLSNFFTFVSFYMLLPTLPVFLLEVLKGKEEQIGLIIGFFTSAQIFSRPLSGKWLDEFGRKKVFLIGRLLFFFLMFFYLKIMGFILFLLLRFIHGFSFGVASTAAGTIIADIIPEERRAEGIGYYSGFTSLALVIGPSIGLLIMNNYDYNILFTSCFILAGISVLLGYLVDFKDPPKSNKTLDNKTFVEKYIEPKAIPISIVSILLVAVYGGIVSFISLYAMELGVVSAAGYFFSVYSIALLISRPITGKISDRFGPNYVIYPGMIICIIGIILLSQAYSTISFLISALMIGIGLGSLQPTLNAMVIQSVSPERRGAATATYFMSVDIGIALGAFILGFIAKYIGYNGAFLSSAFFVGLSLLFYYLYQIKQSKKLSNSNSEVTKTSL</sequence>
<feature type="transmembrane region" description="Helical" evidence="6">
    <location>
        <begin position="240"/>
        <end position="261"/>
    </location>
</feature>
<evidence type="ECO:0000256" key="3">
    <source>
        <dbReference type="ARBA" id="ARBA00022692"/>
    </source>
</evidence>
<feature type="transmembrane region" description="Helical" evidence="6">
    <location>
        <begin position="360"/>
        <end position="381"/>
    </location>
</feature>
<feature type="transmembrane region" description="Helical" evidence="6">
    <location>
        <begin position="136"/>
        <end position="157"/>
    </location>
</feature>
<dbReference type="GO" id="GO:0005886">
    <property type="term" value="C:plasma membrane"/>
    <property type="evidence" value="ECO:0007669"/>
    <property type="project" value="UniProtKB-SubCell"/>
</dbReference>
<dbReference type="PANTHER" id="PTHR23531:SF2">
    <property type="entry name" value="PERMEASE"/>
    <property type="match status" value="1"/>
</dbReference>
<dbReference type="PROSITE" id="PS00216">
    <property type="entry name" value="SUGAR_TRANSPORT_1"/>
    <property type="match status" value="1"/>
</dbReference>
<keyword evidence="9" id="KW-1185">Reference proteome</keyword>
<accession>A0A073K975</accession>
<dbReference type="PROSITE" id="PS50850">
    <property type="entry name" value="MFS"/>
    <property type="match status" value="1"/>
</dbReference>
<dbReference type="CDD" id="cd17489">
    <property type="entry name" value="MFS_YfcJ_like"/>
    <property type="match status" value="1"/>
</dbReference>
<gene>
    <name evidence="8" type="ORF">BAGA_14035</name>
</gene>
<feature type="transmembrane region" description="Helical" evidence="6">
    <location>
        <begin position="12"/>
        <end position="35"/>
    </location>
</feature>
<dbReference type="AlphaFoldDB" id="A0A073K975"/>
<name>A0A073K975_9BACI</name>
<evidence type="ECO:0000256" key="2">
    <source>
        <dbReference type="ARBA" id="ARBA00022448"/>
    </source>
</evidence>
<keyword evidence="5 6" id="KW-0472">Membrane</keyword>
<proteinExistence type="predicted"/>
<feature type="transmembrane region" description="Helical" evidence="6">
    <location>
        <begin position="77"/>
        <end position="100"/>
    </location>
</feature>
<feature type="transmembrane region" description="Helical" evidence="6">
    <location>
        <begin position="213"/>
        <end position="234"/>
    </location>
</feature>
<dbReference type="InterPro" id="IPR011701">
    <property type="entry name" value="MFS"/>
</dbReference>